<evidence type="ECO:0000313" key="4">
    <source>
        <dbReference type="Proteomes" id="UP000183253"/>
    </source>
</evidence>
<evidence type="ECO:0000313" key="3">
    <source>
        <dbReference type="EMBL" id="SEA25176.1"/>
    </source>
</evidence>
<name>A0A1H3ZN01_9BACT</name>
<evidence type="ECO:0008006" key="5">
    <source>
        <dbReference type="Google" id="ProtNLM"/>
    </source>
</evidence>
<dbReference type="EMBL" id="FNRI01000002">
    <property type="protein sequence ID" value="SEA25176.1"/>
    <property type="molecule type" value="Genomic_DNA"/>
</dbReference>
<dbReference type="InterPro" id="IPR011050">
    <property type="entry name" value="Pectin_lyase_fold/virulence"/>
</dbReference>
<proteinExistence type="predicted"/>
<dbReference type="SUPFAM" id="SSF51126">
    <property type="entry name" value="Pectin lyase-like"/>
    <property type="match status" value="1"/>
</dbReference>
<dbReference type="RefSeq" id="WP_010263151.1">
    <property type="nucleotide sequence ID" value="NZ_CAEG01000012.1"/>
</dbReference>
<reference evidence="3 4" key="1">
    <citation type="submission" date="2016-10" db="EMBL/GenBank/DDBJ databases">
        <authorList>
            <person name="de Groot N.N."/>
        </authorList>
    </citation>
    <scope>NUCLEOTIDE SEQUENCE [LARGE SCALE GENOMIC DNA]</scope>
    <source>
        <strain evidence="3 4">DSM 25383</strain>
    </source>
</reference>
<keyword evidence="2" id="KW-0732">Signal</keyword>
<dbReference type="Proteomes" id="UP000183253">
    <property type="component" value="Unassembled WGS sequence"/>
</dbReference>
<dbReference type="Gene3D" id="2.160.20.10">
    <property type="entry name" value="Single-stranded right-handed beta-helix, Pectin lyase-like"/>
    <property type="match status" value="1"/>
</dbReference>
<dbReference type="STRING" id="1033731.SAMN05444145_102277"/>
<feature type="region of interest" description="Disordered" evidence="1">
    <location>
        <begin position="301"/>
        <end position="323"/>
    </location>
</feature>
<gene>
    <name evidence="3" type="ORF">SAMN05444145_102277</name>
</gene>
<protein>
    <recommendedName>
        <fullName evidence="5">Right handed beta helix region</fullName>
    </recommendedName>
</protein>
<keyword evidence="4" id="KW-1185">Reference proteome</keyword>
<accession>A0A1H3ZN01</accession>
<dbReference type="InterPro" id="IPR012334">
    <property type="entry name" value="Pectin_lyas_fold"/>
</dbReference>
<feature type="chain" id="PRO_5010364110" description="Right handed beta helix region" evidence="2">
    <location>
        <begin position="20"/>
        <end position="323"/>
    </location>
</feature>
<evidence type="ECO:0000256" key="2">
    <source>
        <dbReference type="SAM" id="SignalP"/>
    </source>
</evidence>
<dbReference type="AlphaFoldDB" id="A0A1H3ZN01"/>
<organism evidence="3 4">
    <name type="scientific">Alistipes timonensis JC136</name>
    <dbReference type="NCBI Taxonomy" id="1033731"/>
    <lineage>
        <taxon>Bacteria</taxon>
        <taxon>Pseudomonadati</taxon>
        <taxon>Bacteroidota</taxon>
        <taxon>Bacteroidia</taxon>
        <taxon>Bacteroidales</taxon>
        <taxon>Rikenellaceae</taxon>
        <taxon>Alistipes</taxon>
    </lineage>
</organism>
<sequence length="323" mass="34052">MKNLFITCICALLALPAGAATRRIAGGDDLGRAVRTLKDNDTLVVAAGSYVVEGTLPVKRNTVIVGEAGTRPRIAVGSFRIGTGARHLVLRGLDLTLGTKYLVDTPSEGSVEIELVAIERCTVDLGGDTGAGLVGSRTSGTARNRIGEIRVEDCVVFNGGFPQHFVYSAASTSQTAVEKIRLSDSTFADMARGAVAANAAMKTRIEIERCTFYDINRSDNKAGTIRLSNATADIQITKSVFTFAGPASRFIIAGPGSKVAVENSWATGELTSIPGARGLKMLPAKASEAYEAPARNPLAEGVSLRLRENKAPGSEIGDPRWNK</sequence>
<evidence type="ECO:0000256" key="1">
    <source>
        <dbReference type="SAM" id="MobiDB-lite"/>
    </source>
</evidence>
<feature type="signal peptide" evidence="2">
    <location>
        <begin position="1"/>
        <end position="19"/>
    </location>
</feature>